<evidence type="ECO:0000313" key="4">
    <source>
        <dbReference type="Proteomes" id="UP000631535"/>
    </source>
</evidence>
<keyword evidence="2" id="KW-0472">Membrane</keyword>
<accession>A0ABQ2LS22</accession>
<evidence type="ECO:0000256" key="1">
    <source>
        <dbReference type="SAM" id="MobiDB-lite"/>
    </source>
</evidence>
<reference evidence="4" key="1">
    <citation type="journal article" date="2019" name="Int. J. Syst. Evol. Microbiol.">
        <title>The Global Catalogue of Microorganisms (GCM) 10K type strain sequencing project: providing services to taxonomists for standard genome sequencing and annotation.</title>
        <authorList>
            <consortium name="The Broad Institute Genomics Platform"/>
            <consortium name="The Broad Institute Genome Sequencing Center for Infectious Disease"/>
            <person name="Wu L."/>
            <person name="Ma J."/>
        </authorList>
    </citation>
    <scope>NUCLEOTIDE SEQUENCE [LARGE SCALE GENOMIC DNA]</scope>
    <source>
        <strain evidence="4">CGMCC 4.7178</strain>
    </source>
</reference>
<dbReference type="EMBL" id="BMMP01000001">
    <property type="protein sequence ID" value="GGO42501.1"/>
    <property type="molecule type" value="Genomic_DNA"/>
</dbReference>
<dbReference type="PANTHER" id="PTHR35335:SF1">
    <property type="entry name" value="UPF0716 PROTEIN FXSA"/>
    <property type="match status" value="1"/>
</dbReference>
<keyword evidence="2" id="KW-1133">Transmembrane helix</keyword>
<gene>
    <name evidence="3" type="ORF">GCM10012287_03560</name>
</gene>
<evidence type="ECO:0000256" key="2">
    <source>
        <dbReference type="SAM" id="Phobius"/>
    </source>
</evidence>
<comment type="caution">
    <text evidence="3">The sequence shown here is derived from an EMBL/GenBank/DDBJ whole genome shotgun (WGS) entry which is preliminary data.</text>
</comment>
<feature type="transmembrane region" description="Helical" evidence="2">
    <location>
        <begin position="122"/>
        <end position="144"/>
    </location>
</feature>
<dbReference type="RefSeq" id="WP_189035229.1">
    <property type="nucleotide sequence ID" value="NZ_BMMP01000001.1"/>
</dbReference>
<sequence>MTSRAPFPYGPSGEQPGGETPGAAKGRDPVPRSRVRRFLPLAVAAWALLEIWLLTLVADAAGGLAVLGLLVAGFVVGAVVIKRAGRRAWRRLSEQVQQAQSEAAGGAGEARRRDERGGGGNALVMLGGLLLMVPGLLSDAAGLLCLFPPTAALMRRTARRHLERRSGFASGSLGDAYQQARKAEEQMRIHRPDGKIVEGEVIEGEVVRDDDPPTR</sequence>
<dbReference type="Proteomes" id="UP000631535">
    <property type="component" value="Unassembled WGS sequence"/>
</dbReference>
<feature type="region of interest" description="Disordered" evidence="1">
    <location>
        <begin position="1"/>
        <end position="30"/>
    </location>
</feature>
<proteinExistence type="predicted"/>
<organism evidence="3 4">
    <name type="scientific">Streptomyces daqingensis</name>
    <dbReference type="NCBI Taxonomy" id="1472640"/>
    <lineage>
        <taxon>Bacteria</taxon>
        <taxon>Bacillati</taxon>
        <taxon>Actinomycetota</taxon>
        <taxon>Actinomycetes</taxon>
        <taxon>Kitasatosporales</taxon>
        <taxon>Streptomycetaceae</taxon>
        <taxon>Streptomyces</taxon>
    </lineage>
</organism>
<name>A0ABQ2LS22_9ACTN</name>
<keyword evidence="2" id="KW-0812">Transmembrane</keyword>
<protein>
    <submittedName>
        <fullName evidence="3">Membrane protein</fullName>
    </submittedName>
</protein>
<keyword evidence="4" id="KW-1185">Reference proteome</keyword>
<dbReference type="NCBIfam" id="NF008527">
    <property type="entry name" value="PRK11463.1-1"/>
    <property type="match status" value="1"/>
</dbReference>
<evidence type="ECO:0000313" key="3">
    <source>
        <dbReference type="EMBL" id="GGO42501.1"/>
    </source>
</evidence>
<feature type="transmembrane region" description="Helical" evidence="2">
    <location>
        <begin position="38"/>
        <end position="58"/>
    </location>
</feature>
<dbReference type="NCBIfam" id="NF008528">
    <property type="entry name" value="PRK11463.1-2"/>
    <property type="match status" value="1"/>
</dbReference>
<feature type="transmembrane region" description="Helical" evidence="2">
    <location>
        <begin position="64"/>
        <end position="81"/>
    </location>
</feature>
<dbReference type="Pfam" id="PF04186">
    <property type="entry name" value="FxsA"/>
    <property type="match status" value="1"/>
</dbReference>
<dbReference type="InterPro" id="IPR007313">
    <property type="entry name" value="FxsA"/>
</dbReference>
<dbReference type="PANTHER" id="PTHR35335">
    <property type="entry name" value="UPF0716 PROTEIN FXSA"/>
    <property type="match status" value="1"/>
</dbReference>